<protein>
    <submittedName>
        <fullName evidence="2">Monocarboxylate transporter 2</fullName>
    </submittedName>
</protein>
<comment type="caution">
    <text evidence="2">The sequence shown here is derived from an EMBL/GenBank/DDBJ whole genome shotgun (WGS) entry which is preliminary data.</text>
</comment>
<feature type="non-terminal residue" evidence="2">
    <location>
        <position position="1"/>
    </location>
</feature>
<dbReference type="GO" id="GO:0008028">
    <property type="term" value="F:monocarboxylic acid transmembrane transporter activity"/>
    <property type="evidence" value="ECO:0007669"/>
    <property type="project" value="TreeGrafter"/>
</dbReference>
<proteinExistence type="predicted"/>
<keyword evidence="1" id="KW-0812">Transmembrane</keyword>
<dbReference type="InterPro" id="IPR050327">
    <property type="entry name" value="Proton-linked_MCT"/>
</dbReference>
<gene>
    <name evidence="2" type="primary">Slc16a7</name>
    <name evidence="2" type="ORF">Bhyg_00813</name>
</gene>
<keyword evidence="3" id="KW-1185">Reference proteome</keyword>
<sequence length="124" mass="12958">MKNVGANRITSTVQEVNVIIPPDGGYAWVILVAALFSNIVVDGIAFSFGTSLLPSLSQELNLPASKLAVINSVQLGTYYLFGPIACAIINHYGFRAVGVCGCVIAFSGIFVASHIASFPAILAL</sequence>
<organism evidence="2 3">
    <name type="scientific">Pseudolycoriella hygida</name>
    <dbReference type="NCBI Taxonomy" id="35572"/>
    <lineage>
        <taxon>Eukaryota</taxon>
        <taxon>Metazoa</taxon>
        <taxon>Ecdysozoa</taxon>
        <taxon>Arthropoda</taxon>
        <taxon>Hexapoda</taxon>
        <taxon>Insecta</taxon>
        <taxon>Pterygota</taxon>
        <taxon>Neoptera</taxon>
        <taxon>Endopterygota</taxon>
        <taxon>Diptera</taxon>
        <taxon>Nematocera</taxon>
        <taxon>Sciaroidea</taxon>
        <taxon>Sciaridae</taxon>
        <taxon>Pseudolycoriella</taxon>
    </lineage>
</organism>
<keyword evidence="1" id="KW-0472">Membrane</keyword>
<feature type="transmembrane region" description="Helical" evidence="1">
    <location>
        <begin position="96"/>
        <end position="122"/>
    </location>
</feature>
<evidence type="ECO:0000256" key="1">
    <source>
        <dbReference type="SAM" id="Phobius"/>
    </source>
</evidence>
<accession>A0A9Q0N9P2</accession>
<dbReference type="PANTHER" id="PTHR11360">
    <property type="entry name" value="MONOCARBOXYLATE TRANSPORTER"/>
    <property type="match status" value="1"/>
</dbReference>
<evidence type="ECO:0000313" key="3">
    <source>
        <dbReference type="Proteomes" id="UP001151699"/>
    </source>
</evidence>
<reference evidence="2" key="1">
    <citation type="submission" date="2022-07" db="EMBL/GenBank/DDBJ databases">
        <authorList>
            <person name="Trinca V."/>
            <person name="Uliana J.V.C."/>
            <person name="Torres T.T."/>
            <person name="Ward R.J."/>
            <person name="Monesi N."/>
        </authorList>
    </citation>
    <scope>NUCLEOTIDE SEQUENCE</scope>
    <source>
        <strain evidence="2">HSMRA1968</strain>
        <tissue evidence="2">Whole embryos</tissue>
    </source>
</reference>
<feature type="transmembrane region" description="Helical" evidence="1">
    <location>
        <begin position="26"/>
        <end position="48"/>
    </location>
</feature>
<dbReference type="AlphaFoldDB" id="A0A9Q0N9P2"/>
<dbReference type="Proteomes" id="UP001151699">
    <property type="component" value="Chromosome A"/>
</dbReference>
<dbReference type="SUPFAM" id="SSF103473">
    <property type="entry name" value="MFS general substrate transporter"/>
    <property type="match status" value="1"/>
</dbReference>
<feature type="transmembrane region" description="Helical" evidence="1">
    <location>
        <begin position="68"/>
        <end position="89"/>
    </location>
</feature>
<evidence type="ECO:0000313" key="2">
    <source>
        <dbReference type="EMBL" id="KAJ6645606.1"/>
    </source>
</evidence>
<dbReference type="OrthoDB" id="6509908at2759"/>
<dbReference type="PANTHER" id="PTHR11360:SF284">
    <property type="entry name" value="EG:103B4.3 PROTEIN-RELATED"/>
    <property type="match status" value="1"/>
</dbReference>
<dbReference type="InterPro" id="IPR036259">
    <property type="entry name" value="MFS_trans_sf"/>
</dbReference>
<keyword evidence="1" id="KW-1133">Transmembrane helix</keyword>
<name>A0A9Q0N9P2_9DIPT</name>
<dbReference type="EMBL" id="WJQU01000001">
    <property type="protein sequence ID" value="KAJ6645606.1"/>
    <property type="molecule type" value="Genomic_DNA"/>
</dbReference>